<evidence type="ECO:0000313" key="2">
    <source>
        <dbReference type="EMBL" id="GAA4745509.1"/>
    </source>
</evidence>
<dbReference type="InterPro" id="IPR036271">
    <property type="entry name" value="Tet_transcr_reg_TetR-rel_C_sf"/>
</dbReference>
<dbReference type="EMBL" id="BAABLP010000003">
    <property type="protein sequence ID" value="GAA4745509.1"/>
    <property type="molecule type" value="Genomic_DNA"/>
</dbReference>
<keyword evidence="3" id="KW-1185">Reference proteome</keyword>
<accession>A0ABP8Z3M7</accession>
<feature type="domain" description="BetI-type transcriptional repressor C-terminal" evidence="1">
    <location>
        <begin position="80"/>
        <end position="181"/>
    </location>
</feature>
<protein>
    <recommendedName>
        <fullName evidence="1">BetI-type transcriptional repressor C-terminal domain-containing protein</fullName>
    </recommendedName>
</protein>
<comment type="caution">
    <text evidence="2">The sequence shown here is derived from an EMBL/GenBank/DDBJ whole genome shotgun (WGS) entry which is preliminary data.</text>
</comment>
<dbReference type="RefSeq" id="WP_345480651.1">
    <property type="nucleotide sequence ID" value="NZ_BAABLP010000003.1"/>
</dbReference>
<name>A0ABP8Z3M7_9MICO</name>
<evidence type="ECO:0000313" key="3">
    <source>
        <dbReference type="Proteomes" id="UP001500121"/>
    </source>
</evidence>
<organism evidence="2 3">
    <name type="scientific">Amnibacterium soli</name>
    <dbReference type="NCBI Taxonomy" id="1282736"/>
    <lineage>
        <taxon>Bacteria</taxon>
        <taxon>Bacillati</taxon>
        <taxon>Actinomycetota</taxon>
        <taxon>Actinomycetes</taxon>
        <taxon>Micrococcales</taxon>
        <taxon>Microbacteriaceae</taxon>
        <taxon>Amnibacterium</taxon>
    </lineage>
</organism>
<dbReference type="Pfam" id="PF13977">
    <property type="entry name" value="TetR_C_6"/>
    <property type="match status" value="1"/>
</dbReference>
<sequence length="207" mass="22485">MLGSKRAEGIDHDDAVRAVVDILGDGGLLAVTPERFAAAVGLPQRRVQVDLDALAAEAFQRLSVAELADVRRTVLANPSPAEQLRSLLVWLATPPQDSDAVRLEAWALSRRNPALRTAVRENEEAWHSLVASVIRRGARTGEFLQADADEVAAQVISLIDGINAYQLIGYRSDFDRMRLLTRVLQAELGLAWGPQLLDALAPEPPAV</sequence>
<gene>
    <name evidence="2" type="ORF">GCM10025783_16680</name>
</gene>
<dbReference type="InterPro" id="IPR039538">
    <property type="entry name" value="BetI_C"/>
</dbReference>
<dbReference type="SUPFAM" id="SSF48498">
    <property type="entry name" value="Tetracyclin repressor-like, C-terminal domain"/>
    <property type="match status" value="1"/>
</dbReference>
<proteinExistence type="predicted"/>
<evidence type="ECO:0000259" key="1">
    <source>
        <dbReference type="Pfam" id="PF13977"/>
    </source>
</evidence>
<dbReference type="Gene3D" id="1.10.357.10">
    <property type="entry name" value="Tetracycline Repressor, domain 2"/>
    <property type="match status" value="1"/>
</dbReference>
<reference evidence="3" key="1">
    <citation type="journal article" date="2019" name="Int. J. Syst. Evol. Microbiol.">
        <title>The Global Catalogue of Microorganisms (GCM) 10K type strain sequencing project: providing services to taxonomists for standard genome sequencing and annotation.</title>
        <authorList>
            <consortium name="The Broad Institute Genomics Platform"/>
            <consortium name="The Broad Institute Genome Sequencing Center for Infectious Disease"/>
            <person name="Wu L."/>
            <person name="Ma J."/>
        </authorList>
    </citation>
    <scope>NUCLEOTIDE SEQUENCE [LARGE SCALE GENOMIC DNA]</scope>
    <source>
        <strain evidence="3">JCM 19015</strain>
    </source>
</reference>
<dbReference type="Proteomes" id="UP001500121">
    <property type="component" value="Unassembled WGS sequence"/>
</dbReference>